<comment type="caution">
    <text evidence="1">The sequence shown here is derived from an EMBL/GenBank/DDBJ whole genome shotgun (WGS) entry which is preliminary data.</text>
</comment>
<evidence type="ECO:0000313" key="2">
    <source>
        <dbReference type="Proteomes" id="UP001346149"/>
    </source>
</evidence>
<dbReference type="InterPro" id="IPR036034">
    <property type="entry name" value="PDZ_sf"/>
</dbReference>
<keyword evidence="2" id="KW-1185">Reference proteome</keyword>
<dbReference type="Proteomes" id="UP001346149">
    <property type="component" value="Unassembled WGS sequence"/>
</dbReference>
<dbReference type="PANTHER" id="PTHR47661">
    <property type="entry name" value="PHOSPHOGLUCAN PHOSPHATASE LSF1, CHLOROPLASTIC"/>
    <property type="match status" value="1"/>
</dbReference>
<organism evidence="1 2">
    <name type="scientific">Trapa natans</name>
    <name type="common">Water chestnut</name>
    <dbReference type="NCBI Taxonomy" id="22666"/>
    <lineage>
        <taxon>Eukaryota</taxon>
        <taxon>Viridiplantae</taxon>
        <taxon>Streptophyta</taxon>
        <taxon>Embryophyta</taxon>
        <taxon>Tracheophyta</taxon>
        <taxon>Spermatophyta</taxon>
        <taxon>Magnoliopsida</taxon>
        <taxon>eudicotyledons</taxon>
        <taxon>Gunneridae</taxon>
        <taxon>Pentapetalae</taxon>
        <taxon>rosids</taxon>
        <taxon>malvids</taxon>
        <taxon>Myrtales</taxon>
        <taxon>Lythraceae</taxon>
        <taxon>Trapa</taxon>
    </lineage>
</organism>
<dbReference type="GO" id="GO:0043036">
    <property type="term" value="C:starch grain"/>
    <property type="evidence" value="ECO:0007669"/>
    <property type="project" value="TreeGrafter"/>
</dbReference>
<gene>
    <name evidence="1" type="ORF">SAY86_025710</name>
</gene>
<protein>
    <submittedName>
        <fullName evidence="1">Uncharacterized protein</fullName>
    </submittedName>
</protein>
<dbReference type="GO" id="GO:0005983">
    <property type="term" value="P:starch catabolic process"/>
    <property type="evidence" value="ECO:0007669"/>
    <property type="project" value="TreeGrafter"/>
</dbReference>
<dbReference type="GO" id="GO:0009507">
    <property type="term" value="C:chloroplast"/>
    <property type="evidence" value="ECO:0007669"/>
    <property type="project" value="TreeGrafter"/>
</dbReference>
<evidence type="ECO:0000313" key="1">
    <source>
        <dbReference type="EMBL" id="KAK4764620.1"/>
    </source>
</evidence>
<dbReference type="PANTHER" id="PTHR47661:SF2">
    <property type="entry name" value="PHOSPHOGLUCAN PHOSPHATASE LSF1, CHLOROPLASTIC"/>
    <property type="match status" value="1"/>
</dbReference>
<sequence>MSFLRNGDRAAHLRRLLSPSRRRIHPEALPACQRCNSPATELSIAPSRRRSWAGKVRIASWRGLVCAMSSQNPSFRMNLNEYMVPLEKPLGIRLALSSDGKIFIHDLKRGGNAEKWRIIMVGDTLKKGSDSSGGQLFEIKDITDTG</sequence>
<dbReference type="SUPFAM" id="SSF50156">
    <property type="entry name" value="PDZ domain-like"/>
    <property type="match status" value="1"/>
</dbReference>
<name>A0AAN7KKH4_TRANT</name>
<dbReference type="EMBL" id="JAXQNO010000023">
    <property type="protein sequence ID" value="KAK4764620.1"/>
    <property type="molecule type" value="Genomic_DNA"/>
</dbReference>
<dbReference type="AlphaFoldDB" id="A0AAN7KKH4"/>
<accession>A0AAN7KKH4</accession>
<reference evidence="1 2" key="1">
    <citation type="journal article" date="2023" name="Hortic Res">
        <title>Pangenome of water caltrop reveals structural variations and asymmetric subgenome divergence after allopolyploidization.</title>
        <authorList>
            <person name="Zhang X."/>
            <person name="Chen Y."/>
            <person name="Wang L."/>
            <person name="Yuan Y."/>
            <person name="Fang M."/>
            <person name="Shi L."/>
            <person name="Lu R."/>
            <person name="Comes H.P."/>
            <person name="Ma Y."/>
            <person name="Chen Y."/>
            <person name="Huang G."/>
            <person name="Zhou Y."/>
            <person name="Zheng Z."/>
            <person name="Qiu Y."/>
        </authorList>
    </citation>
    <scope>NUCLEOTIDE SEQUENCE [LARGE SCALE GENOMIC DNA]</scope>
    <source>
        <strain evidence="1">F231</strain>
    </source>
</reference>
<proteinExistence type="predicted"/>